<dbReference type="Proteomes" id="UP001283361">
    <property type="component" value="Unassembled WGS sequence"/>
</dbReference>
<keyword evidence="3" id="KW-1185">Reference proteome</keyword>
<evidence type="ECO:0000256" key="1">
    <source>
        <dbReference type="SAM" id="MobiDB-lite"/>
    </source>
</evidence>
<evidence type="ECO:0000313" key="2">
    <source>
        <dbReference type="EMBL" id="KAK3794191.1"/>
    </source>
</evidence>
<dbReference type="AlphaFoldDB" id="A0AAE1E4R1"/>
<dbReference type="EMBL" id="JAWDGP010001132">
    <property type="protein sequence ID" value="KAK3794191.1"/>
    <property type="molecule type" value="Genomic_DNA"/>
</dbReference>
<feature type="region of interest" description="Disordered" evidence="1">
    <location>
        <begin position="1"/>
        <end position="27"/>
    </location>
</feature>
<gene>
    <name evidence="2" type="ORF">RRG08_049591</name>
</gene>
<name>A0AAE1E4R1_9GAST</name>
<proteinExistence type="predicted"/>
<organism evidence="2 3">
    <name type="scientific">Elysia crispata</name>
    <name type="common">lettuce slug</name>
    <dbReference type="NCBI Taxonomy" id="231223"/>
    <lineage>
        <taxon>Eukaryota</taxon>
        <taxon>Metazoa</taxon>
        <taxon>Spiralia</taxon>
        <taxon>Lophotrochozoa</taxon>
        <taxon>Mollusca</taxon>
        <taxon>Gastropoda</taxon>
        <taxon>Heterobranchia</taxon>
        <taxon>Euthyneura</taxon>
        <taxon>Panpulmonata</taxon>
        <taxon>Sacoglossa</taxon>
        <taxon>Placobranchoidea</taxon>
        <taxon>Plakobranchidae</taxon>
        <taxon>Elysia</taxon>
    </lineage>
</organism>
<comment type="caution">
    <text evidence="2">The sequence shown here is derived from an EMBL/GenBank/DDBJ whole genome shotgun (WGS) entry which is preliminary data.</text>
</comment>
<protein>
    <submittedName>
        <fullName evidence="2">Uncharacterized protein</fullName>
    </submittedName>
</protein>
<evidence type="ECO:0000313" key="3">
    <source>
        <dbReference type="Proteomes" id="UP001283361"/>
    </source>
</evidence>
<sequence>MTRHVTSDNSGPVLAGEDLEGTDKDKTSIDLRRRGLDTNYLPCAQSMRTLDEQGVEAVGSVIRAHVMWPGDSVHFHPVVQET</sequence>
<accession>A0AAE1E4R1</accession>
<reference evidence="2" key="1">
    <citation type="journal article" date="2023" name="G3 (Bethesda)">
        <title>A reference genome for the long-term kleptoplast-retaining sea slug Elysia crispata morphotype clarki.</title>
        <authorList>
            <person name="Eastman K.E."/>
            <person name="Pendleton A.L."/>
            <person name="Shaikh M.A."/>
            <person name="Suttiyut T."/>
            <person name="Ogas R."/>
            <person name="Tomko P."/>
            <person name="Gavelis G."/>
            <person name="Widhalm J.R."/>
            <person name="Wisecaver J.H."/>
        </authorList>
    </citation>
    <scope>NUCLEOTIDE SEQUENCE</scope>
    <source>
        <strain evidence="2">ECLA1</strain>
    </source>
</reference>